<name>A0A9P8I1L4_9PEZI</name>
<dbReference type="InterPro" id="IPR010730">
    <property type="entry name" value="HET"/>
</dbReference>
<evidence type="ECO:0000313" key="3">
    <source>
        <dbReference type="Proteomes" id="UP000698800"/>
    </source>
</evidence>
<dbReference type="InterPro" id="IPR052895">
    <property type="entry name" value="HetReg/Transcr_Mod"/>
</dbReference>
<keyword evidence="3" id="KW-1185">Reference proteome</keyword>
<evidence type="ECO:0000259" key="1">
    <source>
        <dbReference type="Pfam" id="PF06985"/>
    </source>
</evidence>
<gene>
    <name evidence="2" type="ORF">FGG08_007361</name>
</gene>
<sequence>MADTDNDHPEFDNNSKWPRRLLHVPSMTSCKWAPGNTYRGCQNPPYIALSYTWGRFQLRTPEQNPQVTSIPVRGVPWAIPRVDPDRHFSVDEFQYVINETMKTAERYYEFDDQKSAGPQKETWGNRIVRPVLRFLEKRRTEYEFLWLDIACIDQRESSTKLAEVGRQARIFQNAKHSYVWLSHLPHERLNSFLLDFQSAVAGLQAEPYSAVTSFNSAGWLSMAIQALEGLTADPWFSSLWTLQEGYLCNHAIILSREGRVSCDQSLIAMRSFSLNILFKLAFDLVLWSERTTAPRSEPEYTQVVDLIRRTGMGALWYNNPMGLLGVSNHRKTSRALDRVYAIMQAFGTDFRVGVNPDHVYTLEELEDEFGAAIIRTYPILSQMHVYLKAPALGKGWCVQGNSVVPTILDRGDMFGWDGGNRIDINIDISSHTLCELSPLTIEGNQWAHLSGKACDFASLQKAWWDADQTEYAKKILQSQWRMHGNTIQSIHMIALDRETHLSPLPAELDALNVINVKKRNRQHQLAAWVTEQSQKKPLVVFLLGRCDFDNESFNSGVILFERDEGGIRHWRRVGVCVWLHSHLPNTDDKDPLWPLLRGEGEGWRHLEGIMG</sequence>
<reference evidence="2" key="1">
    <citation type="submission" date="2021-03" db="EMBL/GenBank/DDBJ databases">
        <title>Comparative genomics and phylogenomic investigation of the class Geoglossomycetes provide insights into ecological specialization and systematics.</title>
        <authorList>
            <person name="Melie T."/>
            <person name="Pirro S."/>
            <person name="Miller A.N."/>
            <person name="Quandt A."/>
        </authorList>
    </citation>
    <scope>NUCLEOTIDE SEQUENCE</scope>
    <source>
        <strain evidence="2">GBOQ0MN5Z8</strain>
    </source>
</reference>
<protein>
    <recommendedName>
        <fullName evidence="1">Heterokaryon incompatibility domain-containing protein</fullName>
    </recommendedName>
</protein>
<organism evidence="2 3">
    <name type="scientific">Glutinoglossum americanum</name>
    <dbReference type="NCBI Taxonomy" id="1670608"/>
    <lineage>
        <taxon>Eukaryota</taxon>
        <taxon>Fungi</taxon>
        <taxon>Dikarya</taxon>
        <taxon>Ascomycota</taxon>
        <taxon>Pezizomycotina</taxon>
        <taxon>Geoglossomycetes</taxon>
        <taxon>Geoglossales</taxon>
        <taxon>Geoglossaceae</taxon>
        <taxon>Glutinoglossum</taxon>
    </lineage>
</organism>
<dbReference type="AlphaFoldDB" id="A0A9P8I1L4"/>
<proteinExistence type="predicted"/>
<dbReference type="Pfam" id="PF06985">
    <property type="entry name" value="HET"/>
    <property type="match status" value="1"/>
</dbReference>
<evidence type="ECO:0000313" key="2">
    <source>
        <dbReference type="EMBL" id="KAH0534036.1"/>
    </source>
</evidence>
<accession>A0A9P8I1L4</accession>
<dbReference type="PANTHER" id="PTHR24148:SF64">
    <property type="entry name" value="HETEROKARYON INCOMPATIBILITY DOMAIN-CONTAINING PROTEIN"/>
    <property type="match status" value="1"/>
</dbReference>
<comment type="caution">
    <text evidence="2">The sequence shown here is derived from an EMBL/GenBank/DDBJ whole genome shotgun (WGS) entry which is preliminary data.</text>
</comment>
<dbReference type="EMBL" id="JAGHQL010000286">
    <property type="protein sequence ID" value="KAH0534036.1"/>
    <property type="molecule type" value="Genomic_DNA"/>
</dbReference>
<dbReference type="Proteomes" id="UP000698800">
    <property type="component" value="Unassembled WGS sequence"/>
</dbReference>
<dbReference type="OrthoDB" id="2157530at2759"/>
<feature type="domain" description="Heterokaryon incompatibility" evidence="1">
    <location>
        <begin position="46"/>
        <end position="244"/>
    </location>
</feature>
<dbReference type="PANTHER" id="PTHR24148">
    <property type="entry name" value="ANKYRIN REPEAT DOMAIN-CONTAINING PROTEIN 39 HOMOLOG-RELATED"/>
    <property type="match status" value="1"/>
</dbReference>